<keyword evidence="2 5" id="KW-0812">Transmembrane</keyword>
<dbReference type="InterPro" id="IPR052165">
    <property type="entry name" value="Membrane_assoc_protease"/>
</dbReference>
<proteinExistence type="predicted"/>
<dbReference type="Proteomes" id="UP001599542">
    <property type="component" value="Unassembled WGS sequence"/>
</dbReference>
<dbReference type="PANTHER" id="PTHR33507:SF3">
    <property type="entry name" value="INNER MEMBRANE PROTEIN YBBJ"/>
    <property type="match status" value="1"/>
</dbReference>
<evidence type="ECO:0000256" key="2">
    <source>
        <dbReference type="ARBA" id="ARBA00022692"/>
    </source>
</evidence>
<evidence type="ECO:0000256" key="3">
    <source>
        <dbReference type="ARBA" id="ARBA00022989"/>
    </source>
</evidence>
<reference evidence="7 8" key="1">
    <citation type="submission" date="2024-09" db="EMBL/GenBank/DDBJ databases">
        <title>The Natural Products Discovery Center: Release of the First 8490 Sequenced Strains for Exploring Actinobacteria Biosynthetic Diversity.</title>
        <authorList>
            <person name="Kalkreuter E."/>
            <person name="Kautsar S.A."/>
            <person name="Yang D."/>
            <person name="Bader C.D."/>
            <person name="Teijaro C.N."/>
            <person name="Fluegel L."/>
            <person name="Davis C.M."/>
            <person name="Simpson J.R."/>
            <person name="Lauterbach L."/>
            <person name="Steele A.D."/>
            <person name="Gui C."/>
            <person name="Meng S."/>
            <person name="Li G."/>
            <person name="Viehrig K."/>
            <person name="Ye F."/>
            <person name="Su P."/>
            <person name="Kiefer A.F."/>
            <person name="Nichols A."/>
            <person name="Cepeda A.J."/>
            <person name="Yan W."/>
            <person name="Fan B."/>
            <person name="Jiang Y."/>
            <person name="Adhikari A."/>
            <person name="Zheng C.-J."/>
            <person name="Schuster L."/>
            <person name="Cowan T.M."/>
            <person name="Smanski M.J."/>
            <person name="Chevrette M.G."/>
            <person name="De Carvalho L.P.S."/>
            <person name="Shen B."/>
        </authorList>
    </citation>
    <scope>NUCLEOTIDE SEQUENCE [LARGE SCALE GENOMIC DNA]</scope>
    <source>
        <strain evidence="7 8">NPDC058753</strain>
    </source>
</reference>
<dbReference type="Pfam" id="PF01957">
    <property type="entry name" value="NfeD"/>
    <property type="match status" value="1"/>
</dbReference>
<feature type="transmembrane region" description="Helical" evidence="5">
    <location>
        <begin position="6"/>
        <end position="23"/>
    </location>
</feature>
<name>A0ABW6GDL2_9ACTN</name>
<feature type="transmembrane region" description="Helical" evidence="5">
    <location>
        <begin position="53"/>
        <end position="72"/>
    </location>
</feature>
<keyword evidence="8" id="KW-1185">Reference proteome</keyword>
<evidence type="ECO:0000313" key="7">
    <source>
        <dbReference type="EMBL" id="MFE1350807.1"/>
    </source>
</evidence>
<keyword evidence="3 5" id="KW-1133">Transmembrane helix</keyword>
<dbReference type="PANTHER" id="PTHR33507">
    <property type="entry name" value="INNER MEMBRANE PROTEIN YBBJ"/>
    <property type="match status" value="1"/>
</dbReference>
<evidence type="ECO:0000256" key="1">
    <source>
        <dbReference type="ARBA" id="ARBA00004141"/>
    </source>
</evidence>
<dbReference type="Gene3D" id="2.40.50.140">
    <property type="entry name" value="Nucleic acid-binding proteins"/>
    <property type="match status" value="1"/>
</dbReference>
<keyword evidence="4 5" id="KW-0472">Membrane</keyword>
<comment type="subcellular location">
    <subcellularLocation>
        <location evidence="1">Membrane</location>
        <topology evidence="1">Multi-pass membrane protein</topology>
    </subcellularLocation>
</comment>
<dbReference type="InterPro" id="IPR012340">
    <property type="entry name" value="NA-bd_OB-fold"/>
</dbReference>
<dbReference type="RefSeq" id="WP_376050154.1">
    <property type="nucleotide sequence ID" value="NZ_JBHJXB010000020.1"/>
</dbReference>
<sequence length="144" mass="14912">MEPVDSWTWWLLLAVALGIPLVVTAMPEFAMFALGAGAAALTAGLGGGVVPQFLVFVGVSAALLVFVRPIAYRQLRKGPGYRTGVEALTGATAVVQETVDGGEGGRIKLNGEIWSARALHPGSVFEPGQQVDVVEIQGATALVV</sequence>
<dbReference type="EMBL" id="JBHYPX010000002">
    <property type="protein sequence ID" value="MFE1350807.1"/>
    <property type="molecule type" value="Genomic_DNA"/>
</dbReference>
<protein>
    <submittedName>
        <fullName evidence="7">NfeD family protein</fullName>
    </submittedName>
</protein>
<evidence type="ECO:0000256" key="4">
    <source>
        <dbReference type="ARBA" id="ARBA00023136"/>
    </source>
</evidence>
<accession>A0ABW6GDL2</accession>
<feature type="domain" description="NfeD-like C-terminal" evidence="6">
    <location>
        <begin position="85"/>
        <end position="143"/>
    </location>
</feature>
<evidence type="ECO:0000256" key="5">
    <source>
        <dbReference type="SAM" id="Phobius"/>
    </source>
</evidence>
<evidence type="ECO:0000259" key="6">
    <source>
        <dbReference type="Pfam" id="PF01957"/>
    </source>
</evidence>
<gene>
    <name evidence="7" type="ORF">ACFW6T_02310</name>
</gene>
<organism evidence="7 8">
    <name type="scientific">Kitasatospora phosalacinea</name>
    <dbReference type="NCBI Taxonomy" id="2065"/>
    <lineage>
        <taxon>Bacteria</taxon>
        <taxon>Bacillati</taxon>
        <taxon>Actinomycetota</taxon>
        <taxon>Actinomycetes</taxon>
        <taxon>Kitasatosporales</taxon>
        <taxon>Streptomycetaceae</taxon>
        <taxon>Kitasatospora</taxon>
    </lineage>
</organism>
<evidence type="ECO:0000313" key="8">
    <source>
        <dbReference type="Proteomes" id="UP001599542"/>
    </source>
</evidence>
<dbReference type="SUPFAM" id="SSF141322">
    <property type="entry name" value="NfeD domain-like"/>
    <property type="match status" value="1"/>
</dbReference>
<comment type="caution">
    <text evidence="7">The sequence shown here is derived from an EMBL/GenBank/DDBJ whole genome shotgun (WGS) entry which is preliminary data.</text>
</comment>
<dbReference type="InterPro" id="IPR002810">
    <property type="entry name" value="NfeD-like_C"/>
</dbReference>